<dbReference type="InterPro" id="IPR004681">
    <property type="entry name" value="TRAP_DctM"/>
</dbReference>
<dbReference type="RefSeq" id="WP_008709521.1">
    <property type="nucleotide sequence ID" value="NZ_CABKQM010000003.1"/>
</dbReference>
<evidence type="ECO:0000313" key="9">
    <source>
        <dbReference type="EMBL" id="MCQ4813739.1"/>
    </source>
</evidence>
<dbReference type="GeneID" id="95757406"/>
<feature type="transmembrane region" description="Helical" evidence="7">
    <location>
        <begin position="399"/>
        <end position="420"/>
    </location>
</feature>
<keyword evidence="2" id="KW-1003">Cell membrane</keyword>
<reference evidence="9 10" key="1">
    <citation type="submission" date="2022-06" db="EMBL/GenBank/DDBJ databases">
        <title>Isolation of gut microbiota from human fecal samples.</title>
        <authorList>
            <person name="Pamer E.G."/>
            <person name="Barat B."/>
            <person name="Waligurski E."/>
            <person name="Medina S."/>
            <person name="Paddock L."/>
            <person name="Mostad J."/>
        </authorList>
    </citation>
    <scope>NUCLEOTIDE SEQUENCE [LARGE SCALE GENOMIC DNA]</scope>
    <source>
        <strain evidence="9 10">DFI.9.90</strain>
    </source>
</reference>
<feature type="transmembrane region" description="Helical" evidence="7">
    <location>
        <begin position="48"/>
        <end position="71"/>
    </location>
</feature>
<comment type="caution">
    <text evidence="9">The sequence shown here is derived from an EMBL/GenBank/DDBJ whole genome shotgun (WGS) entry which is preliminary data.</text>
</comment>
<evidence type="ECO:0000256" key="7">
    <source>
        <dbReference type="SAM" id="Phobius"/>
    </source>
</evidence>
<feature type="transmembrane region" description="Helical" evidence="7">
    <location>
        <begin position="247"/>
        <end position="266"/>
    </location>
</feature>
<dbReference type="AlphaFoldDB" id="A0AAW5K3Q8"/>
<gene>
    <name evidence="9" type="ORF">NE630_04770</name>
</gene>
<protein>
    <submittedName>
        <fullName evidence="9">TRAP transporter large permease</fullName>
    </submittedName>
</protein>
<organism evidence="9 10">
    <name type="scientific">Cloacibacillus evryensis</name>
    <dbReference type="NCBI Taxonomy" id="508460"/>
    <lineage>
        <taxon>Bacteria</taxon>
        <taxon>Thermotogati</taxon>
        <taxon>Synergistota</taxon>
        <taxon>Synergistia</taxon>
        <taxon>Synergistales</taxon>
        <taxon>Synergistaceae</taxon>
        <taxon>Cloacibacillus</taxon>
    </lineage>
</organism>
<evidence type="ECO:0000256" key="5">
    <source>
        <dbReference type="ARBA" id="ARBA00022989"/>
    </source>
</evidence>
<proteinExistence type="predicted"/>
<evidence type="ECO:0000256" key="2">
    <source>
        <dbReference type="ARBA" id="ARBA00022475"/>
    </source>
</evidence>
<dbReference type="PANTHER" id="PTHR33362:SF5">
    <property type="entry name" value="C4-DICARBOXYLATE TRAP TRANSPORTER LARGE PERMEASE PROTEIN DCTM"/>
    <property type="match status" value="1"/>
</dbReference>
<feature type="transmembrane region" description="Helical" evidence="7">
    <location>
        <begin position="92"/>
        <end position="108"/>
    </location>
</feature>
<evidence type="ECO:0000256" key="4">
    <source>
        <dbReference type="ARBA" id="ARBA00022692"/>
    </source>
</evidence>
<feature type="transmembrane region" description="Helical" evidence="7">
    <location>
        <begin position="222"/>
        <end position="241"/>
    </location>
</feature>
<dbReference type="Pfam" id="PF06808">
    <property type="entry name" value="DctM"/>
    <property type="match status" value="1"/>
</dbReference>
<dbReference type="GO" id="GO:0022857">
    <property type="term" value="F:transmembrane transporter activity"/>
    <property type="evidence" value="ECO:0007669"/>
    <property type="project" value="TreeGrafter"/>
</dbReference>
<dbReference type="Proteomes" id="UP001205919">
    <property type="component" value="Unassembled WGS sequence"/>
</dbReference>
<feature type="transmembrane region" description="Helical" evidence="7">
    <location>
        <begin position="139"/>
        <end position="162"/>
    </location>
</feature>
<dbReference type="EMBL" id="JANFYT010000008">
    <property type="protein sequence ID" value="MCQ4813739.1"/>
    <property type="molecule type" value="Genomic_DNA"/>
</dbReference>
<dbReference type="NCBIfam" id="TIGR00786">
    <property type="entry name" value="dctM"/>
    <property type="match status" value="1"/>
</dbReference>
<evidence type="ECO:0000256" key="3">
    <source>
        <dbReference type="ARBA" id="ARBA00022519"/>
    </source>
</evidence>
<comment type="subcellular location">
    <subcellularLocation>
        <location evidence="1">Cell inner membrane</location>
        <topology evidence="1">Multi-pass membrane protein</topology>
    </subcellularLocation>
</comment>
<dbReference type="InterPro" id="IPR010656">
    <property type="entry name" value="DctM"/>
</dbReference>
<evidence type="ECO:0000259" key="8">
    <source>
        <dbReference type="Pfam" id="PF06808"/>
    </source>
</evidence>
<sequence>MLGYVFAVFAVCLALTVPVGITMGISAMVPHFLNPAFPAKIEFIVRQMVGGVDSTPFIAVPLFVLSGIIMARGGVSDKLFNMFSYFAGDKTGGLPCAVVTTCLFYGAISGSGPATVAAIGAMSIPLLVGLGYDKTFVTALVATSGGLGVIIPPSIPFILYGLSSGVSVGAMFIAGILPGLLIGFCLMVYAWYYCKTHGEDKEKLAAYCQNLRKDGLWNIFKNSFWALMTPVIILGGIYGGVTTPTEAACASVVYALIICCFVYKTMNLRDVIDTFKEAVVTYAPITFILAGAMAFGRVLTIMQAPQEIAMMITSFVSSKVGVLIVINIFLLGVGMVIDTSPAILILTPILLPLVKSVGVDPVHFGIIMVVNLAIGFVTPPMGVNLFVASSLTGISVVKIARKAVPFIVAFLFALVLITFIPEISLALL</sequence>
<dbReference type="GO" id="GO:0005886">
    <property type="term" value="C:plasma membrane"/>
    <property type="evidence" value="ECO:0007669"/>
    <property type="project" value="UniProtKB-SubCell"/>
</dbReference>
<dbReference type="PANTHER" id="PTHR33362">
    <property type="entry name" value="SIALIC ACID TRAP TRANSPORTER PERMEASE PROTEIN SIAT-RELATED"/>
    <property type="match status" value="1"/>
</dbReference>
<feature type="transmembrane region" description="Helical" evidence="7">
    <location>
        <begin position="278"/>
        <end position="296"/>
    </location>
</feature>
<feature type="transmembrane region" description="Helical" evidence="7">
    <location>
        <begin position="168"/>
        <end position="194"/>
    </location>
</feature>
<keyword evidence="3" id="KW-0997">Cell inner membrane</keyword>
<keyword evidence="4 7" id="KW-0812">Transmembrane</keyword>
<accession>A0AAW5K3Q8</accession>
<keyword evidence="10" id="KW-1185">Reference proteome</keyword>
<name>A0AAW5K3Q8_9BACT</name>
<evidence type="ECO:0000256" key="1">
    <source>
        <dbReference type="ARBA" id="ARBA00004429"/>
    </source>
</evidence>
<evidence type="ECO:0000256" key="6">
    <source>
        <dbReference type="ARBA" id="ARBA00023136"/>
    </source>
</evidence>
<feature type="transmembrane region" description="Helical" evidence="7">
    <location>
        <begin position="364"/>
        <end position="387"/>
    </location>
</feature>
<evidence type="ECO:0000313" key="10">
    <source>
        <dbReference type="Proteomes" id="UP001205919"/>
    </source>
</evidence>
<keyword evidence="5 7" id="KW-1133">Transmembrane helix</keyword>
<keyword evidence="6 7" id="KW-0472">Membrane</keyword>
<dbReference type="PIRSF" id="PIRSF006066">
    <property type="entry name" value="HI0050"/>
    <property type="match status" value="1"/>
</dbReference>
<feature type="domain" description="TRAP C4-dicarboxylate transport system permease DctM subunit" evidence="8">
    <location>
        <begin position="6"/>
        <end position="423"/>
    </location>
</feature>